<gene>
    <name evidence="1" type="ORF">K469DRAFT_695476</name>
</gene>
<dbReference type="Proteomes" id="UP000800200">
    <property type="component" value="Unassembled WGS sequence"/>
</dbReference>
<dbReference type="OrthoDB" id="3801272at2759"/>
<evidence type="ECO:0000313" key="1">
    <source>
        <dbReference type="EMBL" id="KAF2178418.1"/>
    </source>
</evidence>
<organism evidence="1 2">
    <name type="scientific">Zopfia rhizophila CBS 207.26</name>
    <dbReference type="NCBI Taxonomy" id="1314779"/>
    <lineage>
        <taxon>Eukaryota</taxon>
        <taxon>Fungi</taxon>
        <taxon>Dikarya</taxon>
        <taxon>Ascomycota</taxon>
        <taxon>Pezizomycotina</taxon>
        <taxon>Dothideomycetes</taxon>
        <taxon>Dothideomycetes incertae sedis</taxon>
        <taxon>Zopfiaceae</taxon>
        <taxon>Zopfia</taxon>
    </lineage>
</organism>
<evidence type="ECO:0008006" key="3">
    <source>
        <dbReference type="Google" id="ProtNLM"/>
    </source>
</evidence>
<name>A0A6A6DIZ0_9PEZI</name>
<sequence>MDRTGDFQFISPTDYTNGEVPWCLQPQEPPPCLEAELSELQLWTRDVLDIIDHRVASYESHPNYQTKSAPKTMGADCSSSAGSRVARIAELLEEILRYTNTVTHLVALGVCKKWKDIAVLITKPSTATEDFTLAYPCPPVKFGDLVPQELRWLEAPAEEFEYLNEELDTDLGWTRDGIYRGMDRFNNPNMPNIVKTICYPARITQAPNATSDQIYGVKFFYHEQLLWSDIETLLSYTYNYRLTAKWVDVTQFKFNPYFTGLFQDSFEIINGLSEITLQPSSLLKDGVGWHNLPKASTDHLNSQFVTQPPIISLNISTWIPQLRKPRVRKALHIINVKNDGGIRTGELISAMKSASHLAIEHWIYQAKQLRTAVAASHWEHDVWVVDGAPKLLLSLDPFASGEERTKSLYYLSCMHALPGRDERQAEWMPRSMFRHARRS</sequence>
<reference evidence="1" key="1">
    <citation type="journal article" date="2020" name="Stud. Mycol.">
        <title>101 Dothideomycetes genomes: a test case for predicting lifestyles and emergence of pathogens.</title>
        <authorList>
            <person name="Haridas S."/>
            <person name="Albert R."/>
            <person name="Binder M."/>
            <person name="Bloem J."/>
            <person name="Labutti K."/>
            <person name="Salamov A."/>
            <person name="Andreopoulos B."/>
            <person name="Baker S."/>
            <person name="Barry K."/>
            <person name="Bills G."/>
            <person name="Bluhm B."/>
            <person name="Cannon C."/>
            <person name="Castanera R."/>
            <person name="Culley D."/>
            <person name="Daum C."/>
            <person name="Ezra D."/>
            <person name="Gonzalez J."/>
            <person name="Henrissat B."/>
            <person name="Kuo A."/>
            <person name="Liang C."/>
            <person name="Lipzen A."/>
            <person name="Lutzoni F."/>
            <person name="Magnuson J."/>
            <person name="Mondo S."/>
            <person name="Nolan M."/>
            <person name="Ohm R."/>
            <person name="Pangilinan J."/>
            <person name="Park H.-J."/>
            <person name="Ramirez L."/>
            <person name="Alfaro M."/>
            <person name="Sun H."/>
            <person name="Tritt A."/>
            <person name="Yoshinaga Y."/>
            <person name="Zwiers L.-H."/>
            <person name="Turgeon B."/>
            <person name="Goodwin S."/>
            <person name="Spatafora J."/>
            <person name="Crous P."/>
            <person name="Grigoriev I."/>
        </authorList>
    </citation>
    <scope>NUCLEOTIDE SEQUENCE</scope>
    <source>
        <strain evidence="1">CBS 207.26</strain>
    </source>
</reference>
<keyword evidence="2" id="KW-1185">Reference proteome</keyword>
<protein>
    <recommendedName>
        <fullName evidence="3">F-box domain-containing protein</fullName>
    </recommendedName>
</protein>
<dbReference type="EMBL" id="ML994675">
    <property type="protein sequence ID" value="KAF2178418.1"/>
    <property type="molecule type" value="Genomic_DNA"/>
</dbReference>
<evidence type="ECO:0000313" key="2">
    <source>
        <dbReference type="Proteomes" id="UP000800200"/>
    </source>
</evidence>
<accession>A0A6A6DIZ0</accession>
<proteinExistence type="predicted"/>
<dbReference type="AlphaFoldDB" id="A0A6A6DIZ0"/>